<feature type="transmembrane region" description="Helical" evidence="7">
    <location>
        <begin position="169"/>
        <end position="193"/>
    </location>
</feature>
<feature type="transmembrane region" description="Helical" evidence="7">
    <location>
        <begin position="306"/>
        <end position="325"/>
    </location>
</feature>
<feature type="transmembrane region" description="Helical" evidence="7">
    <location>
        <begin position="85"/>
        <end position="104"/>
    </location>
</feature>
<dbReference type="Pfam" id="PF07690">
    <property type="entry name" value="MFS_1"/>
    <property type="match status" value="1"/>
</dbReference>
<evidence type="ECO:0000256" key="4">
    <source>
        <dbReference type="ARBA" id="ARBA00022692"/>
    </source>
</evidence>
<dbReference type="PANTHER" id="PTHR42718:SF47">
    <property type="entry name" value="METHYL VIOLOGEN RESISTANCE PROTEIN SMVA"/>
    <property type="match status" value="1"/>
</dbReference>
<evidence type="ECO:0000259" key="8">
    <source>
        <dbReference type="PROSITE" id="PS50850"/>
    </source>
</evidence>
<dbReference type="CDD" id="cd17321">
    <property type="entry name" value="MFS_MMR_MDR_like"/>
    <property type="match status" value="1"/>
</dbReference>
<dbReference type="STRING" id="633440.SAMN05421869_104462"/>
<evidence type="ECO:0000256" key="3">
    <source>
        <dbReference type="ARBA" id="ARBA00022475"/>
    </source>
</evidence>
<keyword evidence="4 7" id="KW-0812">Transmembrane</keyword>
<feature type="transmembrane region" description="Helical" evidence="7">
    <location>
        <begin position="61"/>
        <end position="78"/>
    </location>
</feature>
<protein>
    <submittedName>
        <fullName evidence="9">MFS transporter, DHA2 family, multidrug resistance protein</fullName>
    </submittedName>
</protein>
<reference evidence="9 10" key="1">
    <citation type="submission" date="2016-10" db="EMBL/GenBank/DDBJ databases">
        <authorList>
            <person name="de Groot N.N."/>
        </authorList>
    </citation>
    <scope>NUCLEOTIDE SEQUENCE [LARGE SCALE GENOMIC DNA]</scope>
    <source>
        <strain evidence="9 10">CGMCC 4.6533</strain>
    </source>
</reference>
<sequence length="532" mass="54571">MEVTGTTPTAPAGRRAWIGVAVLTLPTLLTMMDISVLFLALPQLTTDLGASATQQLWISDIYGFLIAGFLVTMGTLGDRIGRRRVLLLGAFVFGVLSILAAFSPSAEMLIVYRAVLGIAGATIMPSTLALISGMFDDPKQRGAAIAVWSSALTLGVALGPIIGGVLLQWFWWGSVFLIAVPIMLLLLVTGPALLPESKNPQSGRLDPFSVVLSLAAILPFIYGFKEVARVGWEVTPVLIALAGVLFGVVFAVRQRKLANPLLDLSLFRVRAVGGALLLGLLIAGVQGGSGFYMSQFLQMVKGLTPLQTGLWILVPVFALLIGIGVSQGVAQKVRPAYVLAGGMVIAAIGMGLLTQLSVASGLSYLLLGFAVVYFGVAPVGPLVGQLVVPSAPPEKAGSAASLQSTSGELGVALGIALMGSIGMAAYRGDVTVPAEIAGTPAGQVAGETVAGALSVAQTLPATVGRALVDSARAAFTSGLVVTAAVCTVAFALLAVLAVVMLRQLPPMGAAREAAQAQAKAQAVQEEQPTPAS</sequence>
<dbReference type="PANTHER" id="PTHR42718">
    <property type="entry name" value="MAJOR FACILITATOR SUPERFAMILY MULTIDRUG TRANSPORTER MFSC"/>
    <property type="match status" value="1"/>
</dbReference>
<evidence type="ECO:0000256" key="2">
    <source>
        <dbReference type="ARBA" id="ARBA00022448"/>
    </source>
</evidence>
<keyword evidence="2" id="KW-0813">Transport</keyword>
<keyword evidence="5 7" id="KW-1133">Transmembrane helix</keyword>
<feature type="transmembrane region" description="Helical" evidence="7">
    <location>
        <begin position="409"/>
        <end position="426"/>
    </location>
</feature>
<dbReference type="GO" id="GO:0005886">
    <property type="term" value="C:plasma membrane"/>
    <property type="evidence" value="ECO:0007669"/>
    <property type="project" value="UniProtKB-SubCell"/>
</dbReference>
<feature type="transmembrane region" description="Helical" evidence="7">
    <location>
        <begin position="16"/>
        <end position="41"/>
    </location>
</feature>
<organism evidence="9 10">
    <name type="scientific">Nonomuraea jiangxiensis</name>
    <dbReference type="NCBI Taxonomy" id="633440"/>
    <lineage>
        <taxon>Bacteria</taxon>
        <taxon>Bacillati</taxon>
        <taxon>Actinomycetota</taxon>
        <taxon>Actinomycetes</taxon>
        <taxon>Streptosporangiales</taxon>
        <taxon>Streptosporangiaceae</taxon>
        <taxon>Nonomuraea</taxon>
    </lineage>
</organism>
<feature type="transmembrane region" description="Helical" evidence="7">
    <location>
        <begin position="337"/>
        <end position="358"/>
    </location>
</feature>
<feature type="transmembrane region" description="Helical" evidence="7">
    <location>
        <begin position="479"/>
        <end position="501"/>
    </location>
</feature>
<gene>
    <name evidence="9" type="ORF">SAMN05421869_104462</name>
</gene>
<dbReference type="Proteomes" id="UP000199202">
    <property type="component" value="Unassembled WGS sequence"/>
</dbReference>
<feature type="transmembrane region" description="Helical" evidence="7">
    <location>
        <begin position="230"/>
        <end position="252"/>
    </location>
</feature>
<evidence type="ECO:0000256" key="1">
    <source>
        <dbReference type="ARBA" id="ARBA00004651"/>
    </source>
</evidence>
<feature type="transmembrane region" description="Helical" evidence="7">
    <location>
        <begin position="205"/>
        <end position="224"/>
    </location>
</feature>
<accession>A0A1G8IE10</accession>
<evidence type="ECO:0000313" key="9">
    <source>
        <dbReference type="EMBL" id="SDI17155.1"/>
    </source>
</evidence>
<feature type="transmembrane region" description="Helical" evidence="7">
    <location>
        <begin position="364"/>
        <end position="388"/>
    </location>
</feature>
<feature type="transmembrane region" description="Helical" evidence="7">
    <location>
        <begin position="272"/>
        <end position="294"/>
    </location>
</feature>
<keyword evidence="3" id="KW-1003">Cell membrane</keyword>
<dbReference type="InterPro" id="IPR020846">
    <property type="entry name" value="MFS_dom"/>
</dbReference>
<feature type="domain" description="Major facilitator superfamily (MFS) profile" evidence="8">
    <location>
        <begin position="19"/>
        <end position="506"/>
    </location>
</feature>
<dbReference type="GO" id="GO:0022857">
    <property type="term" value="F:transmembrane transporter activity"/>
    <property type="evidence" value="ECO:0007669"/>
    <property type="project" value="InterPro"/>
</dbReference>
<evidence type="ECO:0000256" key="7">
    <source>
        <dbReference type="SAM" id="Phobius"/>
    </source>
</evidence>
<dbReference type="SUPFAM" id="SSF103473">
    <property type="entry name" value="MFS general substrate transporter"/>
    <property type="match status" value="1"/>
</dbReference>
<name>A0A1G8IE10_9ACTN</name>
<proteinExistence type="predicted"/>
<keyword evidence="6 7" id="KW-0472">Membrane</keyword>
<dbReference type="EMBL" id="FNDJ01000004">
    <property type="protein sequence ID" value="SDI17155.1"/>
    <property type="molecule type" value="Genomic_DNA"/>
</dbReference>
<dbReference type="RefSeq" id="WP_090930916.1">
    <property type="nucleotide sequence ID" value="NZ_FNDJ01000004.1"/>
</dbReference>
<dbReference type="OrthoDB" id="3218509at2"/>
<evidence type="ECO:0000313" key="10">
    <source>
        <dbReference type="Proteomes" id="UP000199202"/>
    </source>
</evidence>
<dbReference type="InterPro" id="IPR011701">
    <property type="entry name" value="MFS"/>
</dbReference>
<evidence type="ECO:0000256" key="5">
    <source>
        <dbReference type="ARBA" id="ARBA00022989"/>
    </source>
</evidence>
<feature type="transmembrane region" description="Helical" evidence="7">
    <location>
        <begin position="110"/>
        <end position="131"/>
    </location>
</feature>
<dbReference type="InterPro" id="IPR036259">
    <property type="entry name" value="MFS_trans_sf"/>
</dbReference>
<dbReference type="Gene3D" id="1.20.1250.20">
    <property type="entry name" value="MFS general substrate transporter like domains"/>
    <property type="match status" value="1"/>
</dbReference>
<comment type="subcellular location">
    <subcellularLocation>
        <location evidence="1">Cell membrane</location>
        <topology evidence="1">Multi-pass membrane protein</topology>
    </subcellularLocation>
</comment>
<feature type="transmembrane region" description="Helical" evidence="7">
    <location>
        <begin position="143"/>
        <end position="163"/>
    </location>
</feature>
<evidence type="ECO:0000256" key="6">
    <source>
        <dbReference type="ARBA" id="ARBA00023136"/>
    </source>
</evidence>
<keyword evidence="10" id="KW-1185">Reference proteome</keyword>
<dbReference type="AlphaFoldDB" id="A0A1G8IE10"/>
<dbReference type="PROSITE" id="PS50850">
    <property type="entry name" value="MFS"/>
    <property type="match status" value="1"/>
</dbReference>